<evidence type="ECO:0000313" key="2">
    <source>
        <dbReference type="Proteomes" id="UP000219335"/>
    </source>
</evidence>
<evidence type="ECO:0008006" key="3">
    <source>
        <dbReference type="Google" id="ProtNLM"/>
    </source>
</evidence>
<accession>A0A286AL10</accession>
<proteinExistence type="predicted"/>
<dbReference type="Gene3D" id="1.20.120.330">
    <property type="entry name" value="Nucleotidyltransferases domain 2"/>
    <property type="match status" value="1"/>
</dbReference>
<name>A0A286AL10_9PROT</name>
<dbReference type="AlphaFoldDB" id="A0A286AL10"/>
<dbReference type="Proteomes" id="UP000219335">
    <property type="component" value="Unassembled WGS sequence"/>
</dbReference>
<protein>
    <recommendedName>
        <fullName evidence="3">HEPN domain-containing protein</fullName>
    </recommendedName>
</protein>
<gene>
    <name evidence="1" type="ORF">SAMN06297164_3522</name>
</gene>
<dbReference type="EMBL" id="OCMU01000004">
    <property type="protein sequence ID" value="SOD22597.1"/>
    <property type="molecule type" value="Genomic_DNA"/>
</dbReference>
<reference evidence="1 2" key="1">
    <citation type="submission" date="2017-09" db="EMBL/GenBank/DDBJ databases">
        <authorList>
            <person name="Ehlers B."/>
            <person name="Leendertz F.H."/>
        </authorList>
    </citation>
    <scope>NUCLEOTIDE SEQUENCE [LARGE SCALE GENOMIC DNA]</scope>
    <source>
        <strain evidence="1 2">Nm42</strain>
    </source>
</reference>
<dbReference type="RefSeq" id="WP_097107503.1">
    <property type="nucleotide sequence ID" value="NZ_OCMU01000004.1"/>
</dbReference>
<organism evidence="1 2">
    <name type="scientific">Nitrosomonas ureae</name>
    <dbReference type="NCBI Taxonomy" id="44577"/>
    <lineage>
        <taxon>Bacteria</taxon>
        <taxon>Pseudomonadati</taxon>
        <taxon>Pseudomonadota</taxon>
        <taxon>Betaproteobacteria</taxon>
        <taxon>Nitrosomonadales</taxon>
        <taxon>Nitrosomonadaceae</taxon>
        <taxon>Nitrosomonas</taxon>
    </lineage>
</organism>
<evidence type="ECO:0000313" key="1">
    <source>
        <dbReference type="EMBL" id="SOD22597.1"/>
    </source>
</evidence>
<sequence length="143" mass="16161">MEALDNLVTIKALNREPPNQVEFDGMVLAATTKLQDVKLQGLSLDSQFSLAYGAAHALALAALRWHGYRSDKRYIVFQCLQHTVGLENDKCRVLDQCHRRRNLAEYEGHMDIDAQLLKELITLTNDLLDRVKALGVIQRSSDL</sequence>